<dbReference type="Proteomes" id="UP001189429">
    <property type="component" value="Unassembled WGS sequence"/>
</dbReference>
<reference evidence="2" key="1">
    <citation type="submission" date="2023-10" db="EMBL/GenBank/DDBJ databases">
        <authorList>
            <person name="Chen Y."/>
            <person name="Shah S."/>
            <person name="Dougan E. K."/>
            <person name="Thang M."/>
            <person name="Chan C."/>
        </authorList>
    </citation>
    <scope>NUCLEOTIDE SEQUENCE [LARGE SCALE GENOMIC DNA]</scope>
</reference>
<comment type="caution">
    <text evidence="2">The sequence shown here is derived from an EMBL/GenBank/DDBJ whole genome shotgun (WGS) entry which is preliminary data.</text>
</comment>
<keyword evidence="3" id="KW-1185">Reference proteome</keyword>
<proteinExistence type="predicted"/>
<protein>
    <submittedName>
        <fullName evidence="2">Uncharacterized protein</fullName>
    </submittedName>
</protein>
<feature type="region of interest" description="Disordered" evidence="1">
    <location>
        <begin position="103"/>
        <end position="138"/>
    </location>
</feature>
<feature type="region of interest" description="Disordered" evidence="1">
    <location>
        <begin position="37"/>
        <end position="89"/>
    </location>
</feature>
<gene>
    <name evidence="2" type="ORF">PCOR1329_LOCUS28154</name>
</gene>
<evidence type="ECO:0000256" key="1">
    <source>
        <dbReference type="SAM" id="MobiDB-lite"/>
    </source>
</evidence>
<sequence length="138" mass="15144">MPKHSASQLHWHRIQTILKQICVLHRDQGDNHVIKLPEIDESTDTNEVKLRGRPAEGKGRRKRRRRRRWRRECRSGSSSSRGLPSLPPAASCASIRVAAGRGGEIRPAAVGGRATQRADRNSMVHGASTGAGTAGCRI</sequence>
<organism evidence="2 3">
    <name type="scientific">Prorocentrum cordatum</name>
    <dbReference type="NCBI Taxonomy" id="2364126"/>
    <lineage>
        <taxon>Eukaryota</taxon>
        <taxon>Sar</taxon>
        <taxon>Alveolata</taxon>
        <taxon>Dinophyceae</taxon>
        <taxon>Prorocentrales</taxon>
        <taxon>Prorocentraceae</taxon>
        <taxon>Prorocentrum</taxon>
    </lineage>
</organism>
<feature type="compositionally biased region" description="Basic residues" evidence="1">
    <location>
        <begin position="59"/>
        <end position="71"/>
    </location>
</feature>
<dbReference type="EMBL" id="CAUYUJ010010335">
    <property type="protein sequence ID" value="CAK0829120.1"/>
    <property type="molecule type" value="Genomic_DNA"/>
</dbReference>
<name>A0ABN9SD40_9DINO</name>
<feature type="compositionally biased region" description="Basic and acidic residues" evidence="1">
    <location>
        <begin position="46"/>
        <end position="58"/>
    </location>
</feature>
<evidence type="ECO:0000313" key="3">
    <source>
        <dbReference type="Proteomes" id="UP001189429"/>
    </source>
</evidence>
<evidence type="ECO:0000313" key="2">
    <source>
        <dbReference type="EMBL" id="CAK0829120.1"/>
    </source>
</evidence>
<accession>A0ABN9SD40</accession>